<dbReference type="EMBL" id="CP046908">
    <property type="protein sequence ID" value="QGZ34204.1"/>
    <property type="molecule type" value="Genomic_DNA"/>
</dbReference>
<protein>
    <submittedName>
        <fullName evidence="2">Aryl-sulfate sulfotransferase</fullName>
    </submittedName>
</protein>
<dbReference type="InterPro" id="IPR027373">
    <property type="entry name" value="RHH_dom"/>
</dbReference>
<evidence type="ECO:0000313" key="2">
    <source>
        <dbReference type="EMBL" id="QGZ34204.1"/>
    </source>
</evidence>
<dbReference type="GO" id="GO:0016740">
    <property type="term" value="F:transferase activity"/>
    <property type="evidence" value="ECO:0007669"/>
    <property type="project" value="UniProtKB-KW"/>
</dbReference>
<reference evidence="2 3" key="1">
    <citation type="submission" date="2019-12" db="EMBL/GenBank/DDBJ databases">
        <title>The genome of Stappia indica PHM037.</title>
        <authorList>
            <person name="Kacar D."/>
            <person name="Galan B."/>
            <person name="Canedo L."/>
            <person name="Rodriguez P."/>
            <person name="de la Calle F."/>
            <person name="Garcia J.L."/>
        </authorList>
    </citation>
    <scope>NUCLEOTIDE SEQUENCE [LARGE SCALE GENOMIC DNA]</scope>
    <source>
        <strain evidence="2 3">PHM037</strain>
    </source>
</reference>
<dbReference type="KEGG" id="siw:GH266_06575"/>
<dbReference type="InterPro" id="IPR038268">
    <property type="entry name" value="RHH_sf"/>
</dbReference>
<feature type="domain" description="Ribbon-helix-helix" evidence="1">
    <location>
        <begin position="3"/>
        <end position="72"/>
    </location>
</feature>
<dbReference type="Gene3D" id="1.10.3990.20">
    <property type="entry name" value="protein bp1543"/>
    <property type="match status" value="1"/>
</dbReference>
<dbReference type="AlphaFoldDB" id="A0A857C5M2"/>
<dbReference type="OrthoDB" id="7477016at2"/>
<evidence type="ECO:0000313" key="3">
    <source>
        <dbReference type="Proteomes" id="UP000435648"/>
    </source>
</evidence>
<dbReference type="Proteomes" id="UP000435648">
    <property type="component" value="Chromosome"/>
</dbReference>
<gene>
    <name evidence="2" type="ORF">GH266_06575</name>
</gene>
<dbReference type="Pfam" id="PF13467">
    <property type="entry name" value="RHH_4"/>
    <property type="match status" value="1"/>
</dbReference>
<dbReference type="RefSeq" id="WP_158193184.1">
    <property type="nucleotide sequence ID" value="NZ_CP046908.1"/>
</dbReference>
<sequence length="80" mass="8543">MLAKRSLTLHGHRTSLALEPEFWEVLEEMAESEDVSLPALVARIDDAREMEADGGDLPSSLSSALRVAALAHCRAKAGAA</sequence>
<name>A0A857C5M2_9HYPH</name>
<organism evidence="2 3">
    <name type="scientific">Stappia indica</name>
    <dbReference type="NCBI Taxonomy" id="538381"/>
    <lineage>
        <taxon>Bacteria</taxon>
        <taxon>Pseudomonadati</taxon>
        <taxon>Pseudomonadota</taxon>
        <taxon>Alphaproteobacteria</taxon>
        <taxon>Hyphomicrobiales</taxon>
        <taxon>Stappiaceae</taxon>
        <taxon>Stappia</taxon>
    </lineage>
</organism>
<proteinExistence type="predicted"/>
<evidence type="ECO:0000259" key="1">
    <source>
        <dbReference type="Pfam" id="PF13467"/>
    </source>
</evidence>
<accession>A0A857C5M2</accession>
<keyword evidence="2" id="KW-0808">Transferase</keyword>